<dbReference type="PRINTS" id="PR00040">
    <property type="entry name" value="HTHMERR"/>
</dbReference>
<dbReference type="SMART" id="SM00422">
    <property type="entry name" value="HTH_MERR"/>
    <property type="match status" value="1"/>
</dbReference>
<proteinExistence type="predicted"/>
<evidence type="ECO:0000313" key="3">
    <source>
        <dbReference type="EMBL" id="GHO93872.1"/>
    </source>
</evidence>
<dbReference type="SUPFAM" id="SSF46955">
    <property type="entry name" value="Putative DNA-binding domain"/>
    <property type="match status" value="1"/>
</dbReference>
<evidence type="ECO:0000313" key="4">
    <source>
        <dbReference type="Proteomes" id="UP000597444"/>
    </source>
</evidence>
<dbReference type="GO" id="GO:0003700">
    <property type="term" value="F:DNA-binding transcription factor activity"/>
    <property type="evidence" value="ECO:0007669"/>
    <property type="project" value="InterPro"/>
</dbReference>
<dbReference type="PANTHER" id="PTHR30204:SF98">
    <property type="entry name" value="HTH-TYPE TRANSCRIPTIONAL REGULATOR ADHR"/>
    <property type="match status" value="1"/>
</dbReference>
<dbReference type="InterPro" id="IPR000551">
    <property type="entry name" value="MerR-type_HTH_dom"/>
</dbReference>
<sequence length="142" mass="16314">MIGMNTELTIQQVAERTGLSAHTLRYYERVGLLDMVGRASSGHRRYTEDDLSWLAFLMRLRATGMPIRQMLEYTRLRRQGSTTSTQRLALLEEHQRAVLTHMQELEQHLTVIEAKIDLYKRLIVDENKSAVLDTVPAETAVS</sequence>
<evidence type="ECO:0000259" key="2">
    <source>
        <dbReference type="PROSITE" id="PS50937"/>
    </source>
</evidence>
<accession>A0A8J3N494</accession>
<dbReference type="GO" id="GO:0003677">
    <property type="term" value="F:DNA binding"/>
    <property type="evidence" value="ECO:0007669"/>
    <property type="project" value="UniProtKB-KW"/>
</dbReference>
<dbReference type="CDD" id="cd01109">
    <property type="entry name" value="HTH_YyaN"/>
    <property type="match status" value="1"/>
</dbReference>
<keyword evidence="1" id="KW-0238">DNA-binding</keyword>
<dbReference type="Gene3D" id="1.10.1660.10">
    <property type="match status" value="1"/>
</dbReference>
<keyword evidence="4" id="KW-1185">Reference proteome</keyword>
<feature type="domain" description="HTH merR-type" evidence="2">
    <location>
        <begin position="7"/>
        <end position="73"/>
    </location>
</feature>
<gene>
    <name evidence="3" type="ORF">KSF_039200</name>
</gene>
<dbReference type="InterPro" id="IPR047057">
    <property type="entry name" value="MerR_fam"/>
</dbReference>
<comment type="caution">
    <text evidence="3">The sequence shown here is derived from an EMBL/GenBank/DDBJ whole genome shotgun (WGS) entry which is preliminary data.</text>
</comment>
<organism evidence="3 4">
    <name type="scientific">Reticulibacter mediterranei</name>
    <dbReference type="NCBI Taxonomy" id="2778369"/>
    <lineage>
        <taxon>Bacteria</taxon>
        <taxon>Bacillati</taxon>
        <taxon>Chloroflexota</taxon>
        <taxon>Ktedonobacteria</taxon>
        <taxon>Ktedonobacterales</taxon>
        <taxon>Reticulibacteraceae</taxon>
        <taxon>Reticulibacter</taxon>
    </lineage>
</organism>
<dbReference type="Proteomes" id="UP000597444">
    <property type="component" value="Unassembled WGS sequence"/>
</dbReference>
<dbReference type="Pfam" id="PF13411">
    <property type="entry name" value="MerR_1"/>
    <property type="match status" value="1"/>
</dbReference>
<dbReference type="PANTHER" id="PTHR30204">
    <property type="entry name" value="REDOX-CYCLING DRUG-SENSING TRANSCRIPTIONAL ACTIVATOR SOXR"/>
    <property type="match status" value="1"/>
</dbReference>
<protein>
    <submittedName>
        <fullName evidence="3">MerR family transcriptional regulator</fullName>
    </submittedName>
</protein>
<name>A0A8J3N494_9CHLR</name>
<dbReference type="AlphaFoldDB" id="A0A8J3N494"/>
<dbReference type="EMBL" id="BNJK01000001">
    <property type="protein sequence ID" value="GHO93872.1"/>
    <property type="molecule type" value="Genomic_DNA"/>
</dbReference>
<reference evidence="3" key="1">
    <citation type="submission" date="2020-10" db="EMBL/GenBank/DDBJ databases">
        <title>Taxonomic study of unclassified bacteria belonging to the class Ktedonobacteria.</title>
        <authorList>
            <person name="Yabe S."/>
            <person name="Wang C.M."/>
            <person name="Zheng Y."/>
            <person name="Sakai Y."/>
            <person name="Cavaletti L."/>
            <person name="Monciardini P."/>
            <person name="Donadio S."/>
        </authorList>
    </citation>
    <scope>NUCLEOTIDE SEQUENCE</scope>
    <source>
        <strain evidence="3">ID150040</strain>
    </source>
</reference>
<dbReference type="PROSITE" id="PS50937">
    <property type="entry name" value="HTH_MERR_2"/>
    <property type="match status" value="1"/>
</dbReference>
<dbReference type="InterPro" id="IPR009061">
    <property type="entry name" value="DNA-bd_dom_put_sf"/>
</dbReference>
<evidence type="ECO:0000256" key="1">
    <source>
        <dbReference type="ARBA" id="ARBA00023125"/>
    </source>
</evidence>